<dbReference type="GO" id="GO:0008081">
    <property type="term" value="F:phosphoric diester hydrolase activity"/>
    <property type="evidence" value="ECO:0007669"/>
    <property type="project" value="InterPro"/>
</dbReference>
<accession>A0A1M6BB25</accession>
<proteinExistence type="predicted"/>
<keyword evidence="4" id="KW-1185">Reference proteome</keyword>
<dbReference type="OrthoDB" id="384721at2"/>
<evidence type="ECO:0000313" key="4">
    <source>
        <dbReference type="Proteomes" id="UP000184310"/>
    </source>
</evidence>
<keyword evidence="1" id="KW-1133">Transmembrane helix</keyword>
<sequence length="601" mass="69053">MKTNISISQIVKDGFKDFKKIILQFFIFEASYKTITSFILIPFILSLSHILFKFFRVRPLTNAEIFNFILSLKGLTIFTTLTLLALIVIFIEIGVIIAMSEQIYYSYKPSILTSLRITFNRIPKIIGIGTIPMIIFMLFLIPFEGLFISSSIFTIIKIPRFISNEIQHSYLYESIFILLAFLVFIIFIRYIFVFHSIIIENLNVSKALKKSLKLTKKVSFKLIISVFIWNMIVLLISILVTILLSTIIFVITLLFKLTLSKDSFFIIFITFIIILLFVYSLLVTPFSINIITKIYYAQRKILGDNINEDFNNKNSNKKLLLSEKKIYSYLIKYKKLSIFLFIISIIASIFFNFKTTGALITSTPHIKIISHRANCENEPENSISALKNSIKHKTDFAEIDVQESSDGAIVLMHDANLKRIAGLDTSIGDLSLREIQNIDISKNYNKKFNGEKIPTLDEVIKLSKGKIRLIIELKPYKNSETLAKKVVDLIEANNAVNTCFIQSLDYTSLLKVKELNPYISTGYILYMATGDITELNVDFYTIEQTIVSEELLNSIHAKHKEVFVWTIDTEEDMSEILDYNVDGIITDNPTLLKKTIKDFKN</sequence>
<dbReference type="Pfam" id="PF10110">
    <property type="entry name" value="GPDPase_memb"/>
    <property type="match status" value="1"/>
</dbReference>
<feature type="transmembrane region" description="Helical" evidence="1">
    <location>
        <begin position="265"/>
        <end position="291"/>
    </location>
</feature>
<dbReference type="AlphaFoldDB" id="A0A1M6BB25"/>
<name>A0A1M6BB25_9CLOT</name>
<keyword evidence="1" id="KW-0472">Membrane</keyword>
<feature type="transmembrane region" description="Helical" evidence="1">
    <location>
        <begin position="220"/>
        <end position="253"/>
    </location>
</feature>
<dbReference type="GO" id="GO:0006629">
    <property type="term" value="P:lipid metabolic process"/>
    <property type="evidence" value="ECO:0007669"/>
    <property type="project" value="InterPro"/>
</dbReference>
<feature type="transmembrane region" description="Helical" evidence="1">
    <location>
        <begin position="175"/>
        <end position="199"/>
    </location>
</feature>
<dbReference type="InterPro" id="IPR030395">
    <property type="entry name" value="GP_PDE_dom"/>
</dbReference>
<evidence type="ECO:0000313" key="3">
    <source>
        <dbReference type="EMBL" id="SHI45951.1"/>
    </source>
</evidence>
<feature type="transmembrane region" description="Helical" evidence="1">
    <location>
        <begin position="125"/>
        <end position="155"/>
    </location>
</feature>
<dbReference type="Proteomes" id="UP000184310">
    <property type="component" value="Unassembled WGS sequence"/>
</dbReference>
<gene>
    <name evidence="3" type="ORF">SAMN02745163_00304</name>
</gene>
<feature type="transmembrane region" description="Helical" evidence="1">
    <location>
        <begin position="65"/>
        <end position="98"/>
    </location>
</feature>
<dbReference type="InterPro" id="IPR017946">
    <property type="entry name" value="PLC-like_Pdiesterase_TIM-brl"/>
</dbReference>
<dbReference type="SUPFAM" id="SSF51695">
    <property type="entry name" value="PLC-like phosphodiesterases"/>
    <property type="match status" value="1"/>
</dbReference>
<reference evidence="3 4" key="1">
    <citation type="submission" date="2016-11" db="EMBL/GenBank/DDBJ databases">
        <authorList>
            <person name="Jaros S."/>
            <person name="Januszkiewicz K."/>
            <person name="Wedrychowicz H."/>
        </authorList>
    </citation>
    <scope>NUCLEOTIDE SEQUENCE [LARGE SCALE GENOMIC DNA]</scope>
    <source>
        <strain evidence="3 4">DSM 21758</strain>
    </source>
</reference>
<keyword evidence="1" id="KW-0812">Transmembrane</keyword>
<dbReference type="CDD" id="cd08579">
    <property type="entry name" value="GDPD_memb_like"/>
    <property type="match status" value="1"/>
</dbReference>
<organism evidence="3 4">
    <name type="scientific">Clostridium cavendishii DSM 21758</name>
    <dbReference type="NCBI Taxonomy" id="1121302"/>
    <lineage>
        <taxon>Bacteria</taxon>
        <taxon>Bacillati</taxon>
        <taxon>Bacillota</taxon>
        <taxon>Clostridia</taxon>
        <taxon>Eubacteriales</taxon>
        <taxon>Clostridiaceae</taxon>
        <taxon>Clostridium</taxon>
    </lineage>
</organism>
<dbReference type="STRING" id="1121302.SAMN02745163_00304"/>
<dbReference type="PANTHER" id="PTHR46211:SF8">
    <property type="entry name" value="PHOSPHODIESTERASE"/>
    <property type="match status" value="1"/>
</dbReference>
<evidence type="ECO:0000256" key="1">
    <source>
        <dbReference type="SAM" id="Phobius"/>
    </source>
</evidence>
<dbReference type="PROSITE" id="PS51704">
    <property type="entry name" value="GP_PDE"/>
    <property type="match status" value="1"/>
</dbReference>
<dbReference type="Gene3D" id="3.20.20.190">
    <property type="entry name" value="Phosphatidylinositol (PI) phosphodiesterase"/>
    <property type="match status" value="1"/>
</dbReference>
<dbReference type="PANTHER" id="PTHR46211">
    <property type="entry name" value="GLYCEROPHOSPHORYL DIESTER PHOSPHODIESTERASE"/>
    <property type="match status" value="1"/>
</dbReference>
<feature type="transmembrane region" description="Helical" evidence="1">
    <location>
        <begin position="336"/>
        <end position="353"/>
    </location>
</feature>
<dbReference type="RefSeq" id="WP_072984574.1">
    <property type="nucleotide sequence ID" value="NZ_FQZB01000003.1"/>
</dbReference>
<dbReference type="EMBL" id="FQZB01000003">
    <property type="protein sequence ID" value="SHI45951.1"/>
    <property type="molecule type" value="Genomic_DNA"/>
</dbReference>
<feature type="transmembrane region" description="Helical" evidence="1">
    <location>
        <begin position="21"/>
        <end position="45"/>
    </location>
</feature>
<protein>
    <submittedName>
        <fullName evidence="3">Glycerophosphoryl diester phosphodiesterase</fullName>
    </submittedName>
</protein>
<feature type="domain" description="GP-PDE" evidence="2">
    <location>
        <begin position="366"/>
        <end position="596"/>
    </location>
</feature>
<dbReference type="Pfam" id="PF03009">
    <property type="entry name" value="GDPD"/>
    <property type="match status" value="1"/>
</dbReference>
<dbReference type="InterPro" id="IPR018476">
    <property type="entry name" value="GlyceroP-diester-Pdiesterase_M"/>
</dbReference>
<evidence type="ECO:0000259" key="2">
    <source>
        <dbReference type="PROSITE" id="PS51704"/>
    </source>
</evidence>